<dbReference type="AlphaFoldDB" id="A0A8J2NUH4"/>
<reference evidence="2" key="1">
    <citation type="submission" date="2021-06" db="EMBL/GenBank/DDBJ databases">
        <authorList>
            <person name="Hodson N. C."/>
            <person name="Mongue J. A."/>
            <person name="Jaron S. K."/>
        </authorList>
    </citation>
    <scope>NUCLEOTIDE SEQUENCE</scope>
</reference>
<evidence type="ECO:0000313" key="3">
    <source>
        <dbReference type="Proteomes" id="UP000708208"/>
    </source>
</evidence>
<feature type="non-terminal residue" evidence="2">
    <location>
        <position position="1"/>
    </location>
</feature>
<organism evidence="2 3">
    <name type="scientific">Allacma fusca</name>
    <dbReference type="NCBI Taxonomy" id="39272"/>
    <lineage>
        <taxon>Eukaryota</taxon>
        <taxon>Metazoa</taxon>
        <taxon>Ecdysozoa</taxon>
        <taxon>Arthropoda</taxon>
        <taxon>Hexapoda</taxon>
        <taxon>Collembola</taxon>
        <taxon>Symphypleona</taxon>
        <taxon>Sminthuridae</taxon>
        <taxon>Allacma</taxon>
    </lineage>
</organism>
<proteinExistence type="predicted"/>
<dbReference type="EMBL" id="CAJVCH010138934">
    <property type="protein sequence ID" value="CAG7726708.1"/>
    <property type="molecule type" value="Genomic_DNA"/>
</dbReference>
<keyword evidence="3" id="KW-1185">Reference proteome</keyword>
<accession>A0A8J2NUH4</accession>
<name>A0A8J2NUH4_9HEXA</name>
<feature type="compositionally biased region" description="Basic and acidic residues" evidence="1">
    <location>
        <begin position="7"/>
        <end position="23"/>
    </location>
</feature>
<dbReference type="Proteomes" id="UP000708208">
    <property type="component" value="Unassembled WGS sequence"/>
</dbReference>
<protein>
    <submittedName>
        <fullName evidence="2">Uncharacterized protein</fullName>
    </submittedName>
</protein>
<evidence type="ECO:0000313" key="2">
    <source>
        <dbReference type="EMBL" id="CAG7726708.1"/>
    </source>
</evidence>
<sequence>PVCEFNPRSEFRATDAPPLKERGSPVCEFNPRSEFN</sequence>
<gene>
    <name evidence="2" type="ORF">AFUS01_LOCUS15601</name>
</gene>
<feature type="region of interest" description="Disordered" evidence="1">
    <location>
        <begin position="1"/>
        <end position="36"/>
    </location>
</feature>
<comment type="caution">
    <text evidence="2">The sequence shown here is derived from an EMBL/GenBank/DDBJ whole genome shotgun (WGS) entry which is preliminary data.</text>
</comment>
<evidence type="ECO:0000256" key="1">
    <source>
        <dbReference type="SAM" id="MobiDB-lite"/>
    </source>
</evidence>